<dbReference type="EMBL" id="CP060696">
    <property type="protein sequence ID" value="QNO16814.1"/>
    <property type="molecule type" value="Genomic_DNA"/>
</dbReference>
<feature type="transmembrane region" description="Helical" evidence="7">
    <location>
        <begin position="306"/>
        <end position="329"/>
    </location>
</feature>
<feature type="transmembrane region" description="Helical" evidence="7">
    <location>
        <begin position="459"/>
        <end position="479"/>
    </location>
</feature>
<evidence type="ECO:0000256" key="6">
    <source>
        <dbReference type="ARBA" id="ARBA00023136"/>
    </source>
</evidence>
<keyword evidence="3" id="KW-1003">Cell membrane</keyword>
<feature type="transmembrane region" description="Helical" evidence="7">
    <location>
        <begin position="230"/>
        <end position="252"/>
    </location>
</feature>
<feature type="transmembrane region" description="Helical" evidence="7">
    <location>
        <begin position="408"/>
        <end position="429"/>
    </location>
</feature>
<evidence type="ECO:0000256" key="3">
    <source>
        <dbReference type="ARBA" id="ARBA00022475"/>
    </source>
</evidence>
<dbReference type="SUPFAM" id="SSF52540">
    <property type="entry name" value="P-loop containing nucleoside triphosphate hydrolases"/>
    <property type="match status" value="1"/>
</dbReference>
<dbReference type="InterPro" id="IPR027417">
    <property type="entry name" value="P-loop_NTPase"/>
</dbReference>
<keyword evidence="10" id="KW-1185">Reference proteome</keyword>
<comment type="subcellular location">
    <subcellularLocation>
        <location evidence="1">Cell membrane</location>
        <topology evidence="1">Multi-pass membrane protein</topology>
    </subcellularLocation>
</comment>
<dbReference type="RefSeq" id="WP_212505881.1">
    <property type="nucleotide sequence ID" value="NZ_CP060696.1"/>
</dbReference>
<dbReference type="Proteomes" id="UP000516046">
    <property type="component" value="Chromosome"/>
</dbReference>
<protein>
    <submittedName>
        <fullName evidence="9">Permease</fullName>
    </submittedName>
</protein>
<feature type="transmembrane region" description="Helical" evidence="7">
    <location>
        <begin position="499"/>
        <end position="521"/>
    </location>
</feature>
<evidence type="ECO:0000256" key="1">
    <source>
        <dbReference type="ARBA" id="ARBA00004651"/>
    </source>
</evidence>
<dbReference type="Pfam" id="PF02492">
    <property type="entry name" value="cobW"/>
    <property type="match status" value="1"/>
</dbReference>
<dbReference type="InterPro" id="IPR052923">
    <property type="entry name" value="UPF0718"/>
</dbReference>
<feature type="transmembrane region" description="Helical" evidence="7">
    <location>
        <begin position="335"/>
        <end position="356"/>
    </location>
</feature>
<organism evidence="9 10">
    <name type="scientific">Caproicibacterium amylolyticum</name>
    <dbReference type="NCBI Taxonomy" id="2766537"/>
    <lineage>
        <taxon>Bacteria</taxon>
        <taxon>Bacillati</taxon>
        <taxon>Bacillota</taxon>
        <taxon>Clostridia</taxon>
        <taxon>Eubacteriales</taxon>
        <taxon>Oscillospiraceae</taxon>
        <taxon>Caproicibacterium</taxon>
    </lineage>
</organism>
<accession>A0A7G9WDQ2</accession>
<dbReference type="InterPro" id="IPR005524">
    <property type="entry name" value="DUF318"/>
</dbReference>
<dbReference type="AlphaFoldDB" id="A0A7G9WDQ2"/>
<dbReference type="PANTHER" id="PTHR34184">
    <property type="entry name" value="UPF0718 PROTEIN YCGR"/>
    <property type="match status" value="1"/>
</dbReference>
<feature type="transmembrane region" description="Helical" evidence="7">
    <location>
        <begin position="435"/>
        <end position="452"/>
    </location>
</feature>
<dbReference type="PANTHER" id="PTHR34184:SF4">
    <property type="entry name" value="UPF0718 PROTEIN YCGR"/>
    <property type="match status" value="1"/>
</dbReference>
<feature type="domain" description="CobW/HypB/UreG nucleotide-binding" evidence="8">
    <location>
        <begin position="6"/>
        <end position="172"/>
    </location>
</feature>
<dbReference type="GO" id="GO:0005886">
    <property type="term" value="C:plasma membrane"/>
    <property type="evidence" value="ECO:0007669"/>
    <property type="project" value="UniProtKB-SubCell"/>
</dbReference>
<keyword evidence="6 7" id="KW-0472">Membrane</keyword>
<comment type="similarity">
    <text evidence="2">Belongs to the UPF0718 family.</text>
</comment>
<gene>
    <name evidence="9" type="ORF">H6X83_07450</name>
</gene>
<dbReference type="Gene3D" id="3.40.50.300">
    <property type="entry name" value="P-loop containing nucleotide triphosphate hydrolases"/>
    <property type="match status" value="1"/>
</dbReference>
<evidence type="ECO:0000256" key="5">
    <source>
        <dbReference type="ARBA" id="ARBA00022989"/>
    </source>
</evidence>
<evidence type="ECO:0000313" key="9">
    <source>
        <dbReference type="EMBL" id="QNO16814.1"/>
    </source>
</evidence>
<feature type="transmembrane region" description="Helical" evidence="7">
    <location>
        <begin position="198"/>
        <end position="218"/>
    </location>
</feature>
<evidence type="ECO:0000256" key="4">
    <source>
        <dbReference type="ARBA" id="ARBA00022692"/>
    </source>
</evidence>
<evidence type="ECO:0000256" key="2">
    <source>
        <dbReference type="ARBA" id="ARBA00006386"/>
    </source>
</evidence>
<sequence>MNEISVYVVTGFLGSGKTTFCNHLLNLPDWKKVNLLFLQFESGEEEFSCVHANCRVKCFPKRMLEQQLEEVIRQVAQAIETHPVDEIWVEWNGTAELSQLKALLFQPQIQKKLSLQKIIFLADADSIETTLGRTGQALLKQLAESDLAVMNREKNSAQYRRVRRQLCNVNPWIPVSRIKSYDAFYEEWFEKESKPINLTLAFVLAAIILYFAARPVCIKYQIPFDTVINSFLGIVLQAIPFLLVGVLFSSAVQVFLPQNVVERWFSKSTGTGMLLALAAGFCFPVCDCASVPFFKGLLLKGVPLPAAVTFLLAAPIVNPVVLISTYYAFGGSWQMVLSRLCCGIIIALLVGLSFALHPLKNTALCSGAVQMQFCRSPFSTARQGNEALQKIDLFFQHARSEFFSVGKYLLVGALFSSVFQAAFGGTFTAGRSGNGLAVSILLLMLVAFGLSLCSTSDAVIARSFSTLFPNSAVLAFLVFGPMIDVKNLLMLSSSCSKRFIIRLAVSAAVLCFGMTLLLGCLKGGV</sequence>
<dbReference type="InterPro" id="IPR003495">
    <property type="entry name" value="CobW/HypB/UreG_nucleotide-bd"/>
</dbReference>
<proteinExistence type="inferred from homology"/>
<keyword evidence="4 7" id="KW-0812">Transmembrane</keyword>
<reference evidence="9 10" key="1">
    <citation type="submission" date="2020-08" db="EMBL/GenBank/DDBJ databases">
        <authorList>
            <person name="Ren C."/>
            <person name="Gu Y."/>
            <person name="Xu Y."/>
        </authorList>
    </citation>
    <scope>NUCLEOTIDE SEQUENCE [LARGE SCALE GENOMIC DNA]</scope>
    <source>
        <strain evidence="9 10">LBM18003</strain>
    </source>
</reference>
<evidence type="ECO:0000259" key="8">
    <source>
        <dbReference type="Pfam" id="PF02492"/>
    </source>
</evidence>
<dbReference type="KEGG" id="caml:H6X83_07450"/>
<name>A0A7G9WDQ2_9FIRM</name>
<evidence type="ECO:0000313" key="10">
    <source>
        <dbReference type="Proteomes" id="UP000516046"/>
    </source>
</evidence>
<keyword evidence="5 7" id="KW-1133">Transmembrane helix</keyword>
<feature type="transmembrane region" description="Helical" evidence="7">
    <location>
        <begin position="272"/>
        <end position="294"/>
    </location>
</feature>
<dbReference type="Pfam" id="PF03773">
    <property type="entry name" value="ArsP_1"/>
    <property type="match status" value="1"/>
</dbReference>
<evidence type="ECO:0000256" key="7">
    <source>
        <dbReference type="SAM" id="Phobius"/>
    </source>
</evidence>